<reference evidence="1 2" key="1">
    <citation type="journal article" date="2016" name="Genome Biol. Evol.">
        <title>Divergent and convergent evolution of fungal pathogenicity.</title>
        <authorList>
            <person name="Shang Y."/>
            <person name="Xiao G."/>
            <person name="Zheng P."/>
            <person name="Cen K."/>
            <person name="Zhan S."/>
            <person name="Wang C."/>
        </authorList>
    </citation>
    <scope>NUCLEOTIDE SEQUENCE [LARGE SCALE GENOMIC DNA]</scope>
    <source>
        <strain evidence="1 2">RCEF 264</strain>
    </source>
</reference>
<name>A0A167SH18_9HYPO</name>
<evidence type="ECO:0000313" key="2">
    <source>
        <dbReference type="Proteomes" id="UP000076874"/>
    </source>
</evidence>
<dbReference type="Proteomes" id="UP000076874">
    <property type="component" value="Unassembled WGS sequence"/>
</dbReference>
<dbReference type="AlphaFoldDB" id="A0A167SH18"/>
<protein>
    <submittedName>
        <fullName evidence="1">Uncharacterized protein</fullName>
    </submittedName>
</protein>
<organism evidence="1 2">
    <name type="scientific">Niveomyces insectorum RCEF 264</name>
    <dbReference type="NCBI Taxonomy" id="1081102"/>
    <lineage>
        <taxon>Eukaryota</taxon>
        <taxon>Fungi</taxon>
        <taxon>Dikarya</taxon>
        <taxon>Ascomycota</taxon>
        <taxon>Pezizomycotina</taxon>
        <taxon>Sordariomycetes</taxon>
        <taxon>Hypocreomycetidae</taxon>
        <taxon>Hypocreales</taxon>
        <taxon>Cordycipitaceae</taxon>
        <taxon>Niveomyces</taxon>
    </lineage>
</organism>
<evidence type="ECO:0000313" key="1">
    <source>
        <dbReference type="EMBL" id="OAA59620.1"/>
    </source>
</evidence>
<gene>
    <name evidence="1" type="ORF">SPI_05818</name>
</gene>
<keyword evidence="2" id="KW-1185">Reference proteome</keyword>
<sequence>MASSFISLEHVDAGHFAAFQRALFNILHLPLAEETYAQIVDGLPLKDVHLQYHTRNNIPAAIEAHVCLCPGVLDRVRSFRDRLDVTTLLFPSYTVQAYQTCRLGSTAFHLRLIELLVVACHQLAVFFYRLDDGVHSKAAQEAQLMADLAAVPAARTWERNRVPPRTYFYNGHYCLFEQYPDGVADVAGYWAETCIFGGVVVFDRGASDRECDGMYLHANRITTGSTLYPPTEAQFRALVAFLNASPSPQAQAQVEKIECPLPIIGSAANRWRWEPHDAFAVYHIYRDRYERVPSAFVRRELLHTNRHVNFPEAQDQVVLLFQTVGPEQFGVPVDEEALRQANENLKRITPSSPAWHGPWPAKLERKAPWKPPYFFDPEPGQEEGTGG</sequence>
<proteinExistence type="predicted"/>
<accession>A0A167SH18</accession>
<dbReference type="EMBL" id="AZHD01000010">
    <property type="protein sequence ID" value="OAA59620.1"/>
    <property type="molecule type" value="Genomic_DNA"/>
</dbReference>
<dbReference type="STRING" id="1081102.A0A167SH18"/>
<dbReference type="OrthoDB" id="5346581at2759"/>
<comment type="caution">
    <text evidence="1">The sequence shown here is derived from an EMBL/GenBank/DDBJ whole genome shotgun (WGS) entry which is preliminary data.</text>
</comment>